<accession>A0A1H6BNK6</accession>
<gene>
    <name evidence="1" type="ORF">SAMN04488045_3661</name>
</gene>
<sequence>MKIGFYVTEHYVSQIENALLAKGYDLLSGSGQDLQEFCRREFPNMSAAVDIVQDRRTPDSDINDEDTCMIVLDLHVARGSEPTNKRSYSKTKTGWRIFVNLLHSEIFDTNGEEKPVDDMVRSMSDKIDRELERIAEKKPRRGRNIPY</sequence>
<organism evidence="1 2">
    <name type="scientific">Thalassococcus halodurans</name>
    <dbReference type="NCBI Taxonomy" id="373675"/>
    <lineage>
        <taxon>Bacteria</taxon>
        <taxon>Pseudomonadati</taxon>
        <taxon>Pseudomonadota</taxon>
        <taxon>Alphaproteobacteria</taxon>
        <taxon>Rhodobacterales</taxon>
        <taxon>Roseobacteraceae</taxon>
        <taxon>Thalassococcus</taxon>
    </lineage>
</organism>
<name>A0A1H6BNK6_9RHOB</name>
<proteinExistence type="predicted"/>
<dbReference type="RefSeq" id="WP_103911819.1">
    <property type="nucleotide sequence ID" value="NZ_FNUZ01000008.1"/>
</dbReference>
<keyword evidence="2" id="KW-1185">Reference proteome</keyword>
<evidence type="ECO:0000313" key="2">
    <source>
        <dbReference type="Proteomes" id="UP000236752"/>
    </source>
</evidence>
<reference evidence="1 2" key="1">
    <citation type="submission" date="2016-10" db="EMBL/GenBank/DDBJ databases">
        <authorList>
            <person name="de Groot N.N."/>
        </authorList>
    </citation>
    <scope>NUCLEOTIDE SEQUENCE [LARGE SCALE GENOMIC DNA]</scope>
    <source>
        <strain evidence="1 2">DSM 26915</strain>
    </source>
</reference>
<protein>
    <submittedName>
        <fullName evidence="1">Uncharacterized protein</fullName>
    </submittedName>
</protein>
<evidence type="ECO:0000313" key="1">
    <source>
        <dbReference type="EMBL" id="SEG62273.1"/>
    </source>
</evidence>
<dbReference type="Proteomes" id="UP000236752">
    <property type="component" value="Unassembled WGS sequence"/>
</dbReference>
<dbReference type="EMBL" id="FNUZ01000008">
    <property type="protein sequence ID" value="SEG62273.1"/>
    <property type="molecule type" value="Genomic_DNA"/>
</dbReference>
<dbReference type="AlphaFoldDB" id="A0A1H6BNK6"/>